<evidence type="ECO:0000313" key="2">
    <source>
        <dbReference type="EMBL" id="GJT35696.1"/>
    </source>
</evidence>
<reference evidence="2" key="2">
    <citation type="submission" date="2022-01" db="EMBL/GenBank/DDBJ databases">
        <authorList>
            <person name="Yamashiro T."/>
            <person name="Shiraishi A."/>
            <person name="Satake H."/>
            <person name="Nakayama K."/>
        </authorList>
    </citation>
    <scope>NUCLEOTIDE SEQUENCE</scope>
</reference>
<evidence type="ECO:0000259" key="1">
    <source>
        <dbReference type="PROSITE" id="PS50186"/>
    </source>
</evidence>
<evidence type="ECO:0000313" key="3">
    <source>
        <dbReference type="Proteomes" id="UP001151760"/>
    </source>
</evidence>
<gene>
    <name evidence="2" type="ORF">Tco_0926115</name>
</gene>
<sequence>MKFGVNQFPKCTTTRLTATSNNDDGVNERLRSVEETLATITQTMQEMIVMNKGINGNGRNQNQHQFSGDDVKGWLFRCEQFFSIDEIPDSQKVKLIYVHLFDNGLLWHKQFIRLNGENVSQNVYKFGILQRFSTVYDDPVSEIRKVKYQTNAKEYKDAFDTLLSRVDHHGMWSKDNSKPPLLGLPTPNTNWKSKPNNPVNTPVRKQLIQKEYQEKRAQNFVFYYDNQKYTPGHKCSGQLYSLVVLAYEEDEYFKVEEGDEVMPAQEELP</sequence>
<reference evidence="2" key="1">
    <citation type="journal article" date="2022" name="Int. J. Mol. Sci.">
        <title>Draft Genome of Tanacetum Coccineum: Genomic Comparison of Closely Related Tanacetum-Family Plants.</title>
        <authorList>
            <person name="Yamashiro T."/>
            <person name="Shiraishi A."/>
            <person name="Nakayama K."/>
            <person name="Satake H."/>
        </authorList>
    </citation>
    <scope>NUCLEOTIDE SEQUENCE</scope>
</reference>
<dbReference type="EMBL" id="BQNB010015072">
    <property type="protein sequence ID" value="GJT35696.1"/>
    <property type="molecule type" value="Genomic_DNA"/>
</dbReference>
<keyword evidence="3" id="KW-1185">Reference proteome</keyword>
<comment type="caution">
    <text evidence="2">The sequence shown here is derived from an EMBL/GenBank/DDBJ whole genome shotgun (WGS) entry which is preliminary data.</text>
</comment>
<accession>A0ABQ5D8U5</accession>
<organism evidence="2 3">
    <name type="scientific">Tanacetum coccineum</name>
    <dbReference type="NCBI Taxonomy" id="301880"/>
    <lineage>
        <taxon>Eukaryota</taxon>
        <taxon>Viridiplantae</taxon>
        <taxon>Streptophyta</taxon>
        <taxon>Embryophyta</taxon>
        <taxon>Tracheophyta</taxon>
        <taxon>Spermatophyta</taxon>
        <taxon>Magnoliopsida</taxon>
        <taxon>eudicotyledons</taxon>
        <taxon>Gunneridae</taxon>
        <taxon>Pentapetalae</taxon>
        <taxon>asterids</taxon>
        <taxon>campanulids</taxon>
        <taxon>Asterales</taxon>
        <taxon>Asteraceae</taxon>
        <taxon>Asteroideae</taxon>
        <taxon>Anthemideae</taxon>
        <taxon>Anthemidinae</taxon>
        <taxon>Tanacetum</taxon>
    </lineage>
</organism>
<name>A0ABQ5D8U5_9ASTR</name>
<protein>
    <submittedName>
        <fullName evidence="2">Protein ABC transporter 1, mitochondrial</fullName>
    </submittedName>
</protein>
<dbReference type="InterPro" id="IPR000591">
    <property type="entry name" value="DEP_dom"/>
</dbReference>
<dbReference type="Proteomes" id="UP001151760">
    <property type="component" value="Unassembled WGS sequence"/>
</dbReference>
<feature type="domain" description="DEP" evidence="1">
    <location>
        <begin position="63"/>
        <end position="128"/>
    </location>
</feature>
<dbReference type="PROSITE" id="PS50186">
    <property type="entry name" value="DEP"/>
    <property type="match status" value="1"/>
</dbReference>
<proteinExistence type="predicted"/>